<evidence type="ECO:0000313" key="2">
    <source>
        <dbReference type="EMBL" id="QNN70617.1"/>
    </source>
</evidence>
<keyword evidence="1" id="KW-0812">Transmembrane</keyword>
<dbReference type="EMBL" id="CP060719">
    <property type="protein sequence ID" value="QNN70617.1"/>
    <property type="molecule type" value="Genomic_DNA"/>
</dbReference>
<dbReference type="Proteomes" id="UP000515804">
    <property type="component" value="Chromosome"/>
</dbReference>
<keyword evidence="1" id="KW-1133">Transmembrane helix</keyword>
<proteinExistence type="predicted"/>
<name>A0A7G9SRZ2_9GAMM</name>
<reference evidence="2 3" key="1">
    <citation type="submission" date="2020-08" db="EMBL/GenBank/DDBJ databases">
        <title>Genome sequence of Thermomonas carbonis KCTC 42013T.</title>
        <authorList>
            <person name="Hyun D.-W."/>
            <person name="Bae J.-W."/>
        </authorList>
    </citation>
    <scope>NUCLEOTIDE SEQUENCE [LARGE SCALE GENOMIC DNA]</scope>
    <source>
        <strain evidence="2 3">KCTC 42013</strain>
    </source>
</reference>
<accession>A0A7G9SRZ2</accession>
<dbReference type="RefSeq" id="WP_187553133.1">
    <property type="nucleotide sequence ID" value="NZ_BMZL01000001.1"/>
</dbReference>
<feature type="transmembrane region" description="Helical" evidence="1">
    <location>
        <begin position="129"/>
        <end position="152"/>
    </location>
</feature>
<feature type="transmembrane region" description="Helical" evidence="1">
    <location>
        <begin position="12"/>
        <end position="34"/>
    </location>
</feature>
<evidence type="ECO:0000256" key="1">
    <source>
        <dbReference type="SAM" id="Phobius"/>
    </source>
</evidence>
<dbReference type="KEGG" id="tcn:H9L16_03100"/>
<dbReference type="NCBIfam" id="NF033916">
    <property type="entry name" value="antiphage_ZorA_3"/>
    <property type="match status" value="1"/>
</dbReference>
<keyword evidence="1" id="KW-0472">Membrane</keyword>
<sequence length="627" mass="67151">MLGFWSHLTGTAFIAALSSISVLLIVHFLWQYVIRGVRLRRELKGLAQQVSSLSGQSHDQLRSKLSSLFKGSQVAHAWIEYNDTLHEQFDVVNGERRLNAIRATVSADAFINLESTVDPRIGAEYFKHLPGLFTGLGIIGTFSGLIAGLVGFKPNVEVDALKVGLGDLFKHVEGAFYFSAAAISLAMLVTLVEKWLYSSCAKWVGEITVGLDSLFKSGVGEEYLSDLLRASQDNATQTRQLKESMIEDLKVLLTNLTERQIDASQRMSQEIGQHIVGGLKEPLSSLAETVRQASGQQATAASHVLENLMAAFMAQMKESVGGQMGDLSTLMQQTATSMSAVEASMRSLIEDMRRTSSESTSGMQTTVQGLIAAMAEHQREQSVAIQGSTDDLLQRVENTVQKLASRQEEMGQRTEASVSSVVSAMSERVNALAAANEQTHASAAQTIAALGTASDQTIEKLTAGAATVATAVASVQQATQQLGQLAQRFGEMQSAFISSSEQMTTSVNVLGSASQALNTTTTAMGTAATRLEAVAHSAMVEADARGKLLLDLNAMAEQSRNVGLQLASLSEDVGEHLVKNVEVFGGSVAKVLSQHLSDYQKQLADAVGMLKDAIEQLAESVLDTDDD</sequence>
<dbReference type="AlphaFoldDB" id="A0A7G9SRZ2"/>
<keyword evidence="3" id="KW-1185">Reference proteome</keyword>
<evidence type="ECO:0000313" key="3">
    <source>
        <dbReference type="Proteomes" id="UP000515804"/>
    </source>
</evidence>
<organism evidence="2 3">
    <name type="scientific">Thermomonas carbonis</name>
    <dbReference type="NCBI Taxonomy" id="1463158"/>
    <lineage>
        <taxon>Bacteria</taxon>
        <taxon>Pseudomonadati</taxon>
        <taxon>Pseudomonadota</taxon>
        <taxon>Gammaproteobacteria</taxon>
        <taxon>Lysobacterales</taxon>
        <taxon>Lysobacteraceae</taxon>
        <taxon>Thermomonas</taxon>
    </lineage>
</organism>
<gene>
    <name evidence="2" type="primary">zorA</name>
    <name evidence="2" type="ORF">H9L16_03100</name>
</gene>
<protein>
    <submittedName>
        <fullName evidence="2">Anti-phage defense ZorAB system ZorA</fullName>
    </submittedName>
</protein>